<proteinExistence type="predicted"/>
<protein>
    <submittedName>
        <fullName evidence="1">Uncharacterized protein</fullName>
    </submittedName>
</protein>
<accession>A0A2V3IGC3</accession>
<keyword evidence="2" id="KW-1185">Reference proteome</keyword>
<comment type="caution">
    <text evidence="1">The sequence shown here is derived from an EMBL/GenBank/DDBJ whole genome shotgun (WGS) entry which is preliminary data.</text>
</comment>
<reference evidence="1 2" key="1">
    <citation type="journal article" date="2018" name="Mol. Biol. Evol.">
        <title>Analysis of the draft genome of the red seaweed Gracilariopsis chorda provides insights into genome size evolution in Rhodophyta.</title>
        <authorList>
            <person name="Lee J."/>
            <person name="Yang E.C."/>
            <person name="Graf L."/>
            <person name="Yang J.H."/>
            <person name="Qiu H."/>
            <person name="Zel Zion U."/>
            <person name="Chan C.X."/>
            <person name="Stephens T.G."/>
            <person name="Weber A.P.M."/>
            <person name="Boo G.H."/>
            <person name="Boo S.M."/>
            <person name="Kim K.M."/>
            <person name="Shin Y."/>
            <person name="Jung M."/>
            <person name="Lee S.J."/>
            <person name="Yim H.S."/>
            <person name="Lee J.H."/>
            <person name="Bhattacharya D."/>
            <person name="Yoon H.S."/>
        </authorList>
    </citation>
    <scope>NUCLEOTIDE SEQUENCE [LARGE SCALE GENOMIC DNA]</scope>
    <source>
        <strain evidence="1 2">SKKU-2015</strain>
        <tissue evidence="1">Whole body</tissue>
    </source>
</reference>
<evidence type="ECO:0000313" key="2">
    <source>
        <dbReference type="Proteomes" id="UP000247409"/>
    </source>
</evidence>
<dbReference type="EMBL" id="NBIV01000346">
    <property type="protein sequence ID" value="PXF40200.1"/>
    <property type="molecule type" value="Genomic_DNA"/>
</dbReference>
<dbReference type="AlphaFoldDB" id="A0A2V3IGC3"/>
<name>A0A2V3IGC3_9FLOR</name>
<gene>
    <name evidence="1" type="ORF">BWQ96_10090</name>
</gene>
<sequence length="163" mass="18807">MNEFDVSQIISKAHTLSVTNSNINSGFSRCGIYLFDDCHLFSQARPYSLEEPYRLAIVEEMVNMINKENDWSIEDGINDVNVHSSGFLDTTYGVVLTFDAAWGLLKLQYLRKKQQRNVKDVEGAEKAWIVAVEKEKRRVARLEFDHLATLRRVTRYVDGYQVP</sequence>
<organism evidence="1 2">
    <name type="scientific">Gracilariopsis chorda</name>
    <dbReference type="NCBI Taxonomy" id="448386"/>
    <lineage>
        <taxon>Eukaryota</taxon>
        <taxon>Rhodophyta</taxon>
        <taxon>Florideophyceae</taxon>
        <taxon>Rhodymeniophycidae</taxon>
        <taxon>Gracilariales</taxon>
        <taxon>Gracilariaceae</taxon>
        <taxon>Gracilariopsis</taxon>
    </lineage>
</organism>
<evidence type="ECO:0000313" key="1">
    <source>
        <dbReference type="EMBL" id="PXF40200.1"/>
    </source>
</evidence>
<dbReference type="Proteomes" id="UP000247409">
    <property type="component" value="Unassembled WGS sequence"/>
</dbReference>